<keyword evidence="2" id="KW-0812">Transmembrane</keyword>
<evidence type="ECO:0000313" key="4">
    <source>
        <dbReference type="EMBL" id="MFD1828330.1"/>
    </source>
</evidence>
<dbReference type="EMBL" id="JBHUFU010000001">
    <property type="protein sequence ID" value="MFD1828330.1"/>
    <property type="molecule type" value="Genomic_DNA"/>
</dbReference>
<keyword evidence="2" id="KW-0472">Membrane</keyword>
<evidence type="ECO:0000313" key="5">
    <source>
        <dbReference type="Proteomes" id="UP001597365"/>
    </source>
</evidence>
<dbReference type="InterPro" id="IPR047704">
    <property type="entry name" value="GPS-CTERM"/>
</dbReference>
<dbReference type="RefSeq" id="WP_380895787.1">
    <property type="nucleotide sequence ID" value="NZ_JBHUFU010000001.1"/>
</dbReference>
<gene>
    <name evidence="4" type="ORF">ACFSJS_01460</name>
</gene>
<reference evidence="5" key="1">
    <citation type="journal article" date="2019" name="Int. J. Syst. Evol. Microbiol.">
        <title>The Global Catalogue of Microorganisms (GCM) 10K type strain sequencing project: providing services to taxonomists for standard genome sequencing and annotation.</title>
        <authorList>
            <consortium name="The Broad Institute Genomics Platform"/>
            <consortium name="The Broad Institute Genome Sequencing Center for Infectious Disease"/>
            <person name="Wu L."/>
            <person name="Ma J."/>
        </authorList>
    </citation>
    <scope>NUCLEOTIDE SEQUENCE [LARGE SCALE GENOMIC DNA]</scope>
    <source>
        <strain evidence="5">CGMCC 4.7455</strain>
    </source>
</reference>
<sequence>MRAPHAPRTPARPAARAAARAARALPAAALAAALAVAGAAPAHAQGYRYWSFWEREGGAWTYATQGPGTLRPGDGDVLGFRFAVSEDSAEADQPRGEASFEAICGGTGAEPGAKRIALSVDFGEAADAPSGETPPEGRTACAVVPEDGTAAEALAAGLKPLRYGSGALLCAIAGYPRTGCGEQVSGSGRSGGAPSAGTAAGPSGDASGADSGGGPSVGLLVGAGAVAVLGAAAVRQARRRS</sequence>
<feature type="compositionally biased region" description="Low complexity" evidence="1">
    <location>
        <begin position="192"/>
        <end position="209"/>
    </location>
</feature>
<keyword evidence="5" id="KW-1185">Reference proteome</keyword>
<proteinExistence type="predicted"/>
<accession>A0ABW4PD93</accession>
<dbReference type="Proteomes" id="UP001597365">
    <property type="component" value="Unassembled WGS sequence"/>
</dbReference>
<feature type="transmembrane region" description="Helical" evidence="2">
    <location>
        <begin position="217"/>
        <end position="234"/>
    </location>
</feature>
<protein>
    <submittedName>
        <fullName evidence="4">SCO2322 family protein</fullName>
    </submittedName>
</protein>
<feature type="chain" id="PRO_5046243860" evidence="3">
    <location>
        <begin position="45"/>
        <end position="241"/>
    </location>
</feature>
<dbReference type="NCBIfam" id="NF040672">
    <property type="entry name" value="SCO2322_fam"/>
    <property type="match status" value="1"/>
</dbReference>
<keyword evidence="2" id="KW-1133">Transmembrane helix</keyword>
<dbReference type="InterPro" id="IPR047703">
    <property type="entry name" value="SCO2322-like"/>
</dbReference>
<dbReference type="NCBIfam" id="NF040681">
    <property type="entry name" value="GPS-CTERM"/>
    <property type="match status" value="1"/>
</dbReference>
<name>A0ABW4PD93_9ACTN</name>
<evidence type="ECO:0000256" key="2">
    <source>
        <dbReference type="SAM" id="Phobius"/>
    </source>
</evidence>
<evidence type="ECO:0000256" key="3">
    <source>
        <dbReference type="SAM" id="SignalP"/>
    </source>
</evidence>
<comment type="caution">
    <text evidence="4">The sequence shown here is derived from an EMBL/GenBank/DDBJ whole genome shotgun (WGS) entry which is preliminary data.</text>
</comment>
<feature type="signal peptide" evidence="3">
    <location>
        <begin position="1"/>
        <end position="44"/>
    </location>
</feature>
<keyword evidence="3" id="KW-0732">Signal</keyword>
<evidence type="ECO:0000256" key="1">
    <source>
        <dbReference type="SAM" id="MobiDB-lite"/>
    </source>
</evidence>
<organism evidence="4 5">
    <name type="scientific">Streptomyces desertarenae</name>
    <dbReference type="NCBI Taxonomy" id="2666184"/>
    <lineage>
        <taxon>Bacteria</taxon>
        <taxon>Bacillati</taxon>
        <taxon>Actinomycetota</taxon>
        <taxon>Actinomycetes</taxon>
        <taxon>Kitasatosporales</taxon>
        <taxon>Streptomycetaceae</taxon>
        <taxon>Streptomyces</taxon>
    </lineage>
</organism>
<feature type="region of interest" description="Disordered" evidence="1">
    <location>
        <begin position="182"/>
        <end position="214"/>
    </location>
</feature>